<organism evidence="2 3">
    <name type="scientific">Apilactobacillus bombintestini</name>
    <dbReference type="NCBI Taxonomy" id="2419772"/>
    <lineage>
        <taxon>Bacteria</taxon>
        <taxon>Bacillati</taxon>
        <taxon>Bacillota</taxon>
        <taxon>Bacilli</taxon>
        <taxon>Lactobacillales</taxon>
        <taxon>Lactobacillaceae</taxon>
        <taxon>Apilactobacillus</taxon>
    </lineage>
</organism>
<dbReference type="RefSeq" id="WP_120784395.1">
    <property type="nucleotide sequence ID" value="NZ_CP032626.1"/>
</dbReference>
<gene>
    <name evidence="2" type="ORF">D7I45_03625</name>
</gene>
<dbReference type="Proteomes" id="UP000272003">
    <property type="component" value="Chromosome"/>
</dbReference>
<proteinExistence type="predicted"/>
<name>A0A387ATF6_9LACO</name>
<keyword evidence="3" id="KW-1185">Reference proteome</keyword>
<dbReference type="PANTHER" id="PTHR38730:SF1">
    <property type="entry name" value="SLL7028 PROTEIN"/>
    <property type="match status" value="1"/>
</dbReference>
<dbReference type="InterPro" id="IPR036465">
    <property type="entry name" value="vWFA_dom_sf"/>
</dbReference>
<accession>A0A387ATF6</accession>
<feature type="domain" description="VWA-like" evidence="1">
    <location>
        <begin position="282"/>
        <end position="407"/>
    </location>
</feature>
<evidence type="ECO:0000313" key="3">
    <source>
        <dbReference type="Proteomes" id="UP000272003"/>
    </source>
</evidence>
<dbReference type="EMBL" id="CP032626">
    <property type="protein sequence ID" value="AYF92629.1"/>
    <property type="molecule type" value="Genomic_DNA"/>
</dbReference>
<dbReference type="SUPFAM" id="SSF53300">
    <property type="entry name" value="vWA-like"/>
    <property type="match status" value="1"/>
</dbReference>
<reference evidence="2 3" key="1">
    <citation type="submission" date="2018-09" db="EMBL/GenBank/DDBJ databases">
        <title>Genome sequencing of strain BHWM-4.</title>
        <authorList>
            <person name="Heo J."/>
            <person name="Kim S.-J."/>
            <person name="Kwon S.-W."/>
        </authorList>
    </citation>
    <scope>NUCLEOTIDE SEQUENCE [LARGE SCALE GENOMIC DNA]</scope>
    <source>
        <strain evidence="2 3">BHWM-4</strain>
    </source>
</reference>
<sequence length="413" mass="47745">MDINAQLKEINSNENGATDTQMDNLVSAGILYLLNHDSLYGNILVNLNRKIDNNISSVLALKWFNNQLVLLMNPFKIRDFIATQQDLIDILQHICIHIIWLHPLRYKQPNNLADIAMDISVNQYVPHVYSQSWTLDKLSFNWNLELPKKKDSKDYLRLLSKFMPDKDKNGKGPLDNDEYKLVDDHKFLRDEDGSAIDKRDYLSKLINKAKQNTHNDNRGTMSHDVELQVKRDTLHKVSLKQIVGMAKRLSNKTKSSFARFNRRQPYRMELPGKISAHKTTINVFLDSSGSINNEQFSKMTAWIYELSNKNNMEIYLYPFDAEVKDQKKQRLTKNSEINNRVANGGTSYQAVFNFIAENQMRNNLNIILTDGKGETTLNNLRIKNVLWILIHLDDSLSVNNSVGKIIYLESISR</sequence>
<dbReference type="InterPro" id="IPR018698">
    <property type="entry name" value="VWA-like_dom"/>
</dbReference>
<dbReference type="PANTHER" id="PTHR38730">
    <property type="entry name" value="SLL7028 PROTEIN"/>
    <property type="match status" value="1"/>
</dbReference>
<dbReference type="Pfam" id="PF09967">
    <property type="entry name" value="DUF2201"/>
    <property type="match status" value="1"/>
</dbReference>
<dbReference type="KEGG" id="abom:D7I45_03625"/>
<protein>
    <recommendedName>
        <fullName evidence="1">VWA-like domain-containing protein</fullName>
    </recommendedName>
</protein>
<dbReference type="AlphaFoldDB" id="A0A387ATF6"/>
<evidence type="ECO:0000313" key="2">
    <source>
        <dbReference type="EMBL" id="AYF92629.1"/>
    </source>
</evidence>
<evidence type="ECO:0000259" key="1">
    <source>
        <dbReference type="Pfam" id="PF09967"/>
    </source>
</evidence>
<dbReference type="OrthoDB" id="9809307at2"/>